<dbReference type="CDD" id="cd18139">
    <property type="entry name" value="HLD_clamp_RarA"/>
    <property type="match status" value="1"/>
</dbReference>
<sequence length="521" mass="59198">MSEKLHVSCPICGKNVDIDLINIHLDKKCEDYGKKFSNSLNLTQQKLYDSENSMNFKSFFYKKHPKFSENTLSCSSLFKRKTEQNEFDLMKFSKKINNNNNVESYIPLSEKVRPQTFDDFVGQEDLIGKHGLLRKLIENDKCPSFILWGTSGIGKTTLARIISKITNKQFKEFSGASTHICNLKKAFDEAKRTLSLTGRKTIIFVDEIQQFNKMQQNIFLPYIEKGIITLIGATTENPSFKINNALLSRCKVFVLKKLSSTHIYKILKNAISIIKQSSENIINIDDNILEYLANLSDGDARIALNILEMILNSKVNDRDVITKENIKNIFQRTSFIYDRIGDSHYDTISAFHKSIRGSDANAALYYLGRMLLGGEDPLYIARRMVRIASEDIGTSDNNALLLATSVYQAVQFVGMPEADIFLAHAAVYLSEAKKSIRIYSALNHVKDVLKTEEGAFSAEIPLHIRNCPTTLMNELGYGVGYKYNPLYEDGKVKQEYLPATLKTRVFLDIDEKKIVDSELLK</sequence>
<proteinExistence type="inferred from homology"/>
<evidence type="ECO:0000256" key="5">
    <source>
        <dbReference type="ARBA" id="ARBA00022763"/>
    </source>
</evidence>
<keyword evidence="3" id="KW-0479">Metal-binding</keyword>
<dbReference type="OrthoDB" id="10265467at2759"/>
<dbReference type="GO" id="GO:0051276">
    <property type="term" value="P:chromosome organization"/>
    <property type="evidence" value="ECO:0007669"/>
    <property type="project" value="EnsemblFungi"/>
</dbReference>
<dbReference type="GO" id="GO:0008270">
    <property type="term" value="F:zinc ion binding"/>
    <property type="evidence" value="ECO:0007669"/>
    <property type="project" value="UniProtKB-KW"/>
</dbReference>
<dbReference type="SMART" id="SM00382">
    <property type="entry name" value="AAA"/>
    <property type="match status" value="1"/>
</dbReference>
<dbReference type="GO" id="GO:0016887">
    <property type="term" value="F:ATP hydrolysis activity"/>
    <property type="evidence" value="ECO:0007669"/>
    <property type="project" value="InterPro"/>
</dbReference>
<evidence type="ECO:0000256" key="2">
    <source>
        <dbReference type="ARBA" id="ARBA00022705"/>
    </source>
</evidence>
<dbReference type="GO" id="GO:1902983">
    <property type="term" value="P:DNA strand elongation involved in mitotic DNA replication"/>
    <property type="evidence" value="ECO:0007669"/>
    <property type="project" value="UniProtKB-ARBA"/>
</dbReference>
<evidence type="ECO:0000313" key="12">
    <source>
        <dbReference type="EMBL" id="KTW29642.1"/>
    </source>
</evidence>
<dbReference type="PANTHER" id="PTHR13779">
    <property type="entry name" value="WERNER HELICASE-INTERACTING PROTEIN 1 FAMILY MEMBER"/>
    <property type="match status" value="1"/>
</dbReference>
<keyword evidence="5" id="KW-0227">DNA damage</keyword>
<dbReference type="SUPFAM" id="SSF52540">
    <property type="entry name" value="P-loop containing nucleoside triphosphate hydrolases"/>
    <property type="match status" value="1"/>
</dbReference>
<dbReference type="GO" id="GO:0017116">
    <property type="term" value="F:single-stranded DNA helicase activity"/>
    <property type="evidence" value="ECO:0007669"/>
    <property type="project" value="EnsemblFungi"/>
</dbReference>
<dbReference type="InterPro" id="IPR032423">
    <property type="entry name" value="AAA_assoc_2"/>
</dbReference>
<evidence type="ECO:0000313" key="13">
    <source>
        <dbReference type="Proteomes" id="UP000053447"/>
    </source>
</evidence>
<dbReference type="VEuPathDB" id="FungiDB:T551_02258"/>
<accession>A0A0W4ZMP7</accession>
<evidence type="ECO:0000256" key="8">
    <source>
        <dbReference type="ARBA" id="ARBA00022840"/>
    </source>
</evidence>
<feature type="domain" description="AAA+ ATPase" evidence="10">
    <location>
        <begin position="141"/>
        <end position="258"/>
    </location>
</feature>
<dbReference type="GO" id="GO:0005524">
    <property type="term" value="F:ATP binding"/>
    <property type="evidence" value="ECO:0007669"/>
    <property type="project" value="UniProtKB-KW"/>
</dbReference>
<dbReference type="PANTHER" id="PTHR13779:SF7">
    <property type="entry name" value="ATPASE WRNIP1"/>
    <property type="match status" value="1"/>
</dbReference>
<name>A0A0W4ZMP7_PNEJ7</name>
<dbReference type="FunFam" id="3.40.50.300:FF:000137">
    <property type="entry name" value="Replication-associated recombination protein A"/>
    <property type="match status" value="1"/>
</dbReference>
<dbReference type="InterPro" id="IPR003593">
    <property type="entry name" value="AAA+_ATPase"/>
</dbReference>
<dbReference type="GO" id="GO:0051880">
    <property type="term" value="F:G-quadruplex DNA binding"/>
    <property type="evidence" value="ECO:0007669"/>
    <property type="project" value="EnsemblFungi"/>
</dbReference>
<reference evidence="13" key="1">
    <citation type="journal article" date="2016" name="Nat. Commun.">
        <title>Genome analysis of three Pneumocystis species reveals adaptation mechanisms to life exclusively in mammalian hosts.</title>
        <authorList>
            <person name="Ma L."/>
            <person name="Chen Z."/>
            <person name="Huang D.W."/>
            <person name="Kutty G."/>
            <person name="Ishihara M."/>
            <person name="Wang H."/>
            <person name="Abouelleil A."/>
            <person name="Bishop L."/>
            <person name="Davey E."/>
            <person name="Deng R."/>
            <person name="Deng X."/>
            <person name="Fan L."/>
            <person name="Fantoni G."/>
            <person name="Fitzgerald M."/>
            <person name="Gogineni E."/>
            <person name="Goldberg J.M."/>
            <person name="Handley G."/>
            <person name="Hu X."/>
            <person name="Huber C."/>
            <person name="Jiao X."/>
            <person name="Jones K."/>
            <person name="Levin J.Z."/>
            <person name="Liu Y."/>
            <person name="Macdonald P."/>
            <person name="Melnikov A."/>
            <person name="Raley C."/>
            <person name="Sassi M."/>
            <person name="Sherman B.T."/>
            <person name="Song X."/>
            <person name="Sykes S."/>
            <person name="Tran B."/>
            <person name="Walsh L."/>
            <person name="Xia Y."/>
            <person name="Yang J."/>
            <person name="Young S."/>
            <person name="Zeng Q."/>
            <person name="Zheng X."/>
            <person name="Stephens R."/>
            <person name="Nusbaum C."/>
            <person name="Birren B.W."/>
            <person name="Azadi P."/>
            <person name="Lempicki R.A."/>
            <person name="Cuomo C.A."/>
            <person name="Kovacs J.A."/>
        </authorList>
    </citation>
    <scope>NUCLEOTIDE SEQUENCE [LARGE SCALE GENOMIC DNA]</scope>
    <source>
        <strain evidence="13">RU7</strain>
    </source>
</reference>
<dbReference type="EMBL" id="LFWA01000009">
    <property type="protein sequence ID" value="KTW29642.1"/>
    <property type="molecule type" value="Genomic_DNA"/>
</dbReference>
<dbReference type="InterPro" id="IPR021886">
    <property type="entry name" value="MgsA_C"/>
</dbReference>
<dbReference type="CDD" id="cd00009">
    <property type="entry name" value="AAA"/>
    <property type="match status" value="1"/>
</dbReference>
<dbReference type="RefSeq" id="XP_018229473.1">
    <property type="nucleotide sequence ID" value="XM_018374521.1"/>
</dbReference>
<gene>
    <name evidence="12" type="ORF">T551_02258</name>
</gene>
<evidence type="ECO:0000256" key="3">
    <source>
        <dbReference type="ARBA" id="ARBA00022723"/>
    </source>
</evidence>
<organism evidence="12 13">
    <name type="scientific">Pneumocystis jirovecii (strain RU7)</name>
    <name type="common">Human pneumocystis pneumonia agent</name>
    <dbReference type="NCBI Taxonomy" id="1408657"/>
    <lineage>
        <taxon>Eukaryota</taxon>
        <taxon>Fungi</taxon>
        <taxon>Dikarya</taxon>
        <taxon>Ascomycota</taxon>
        <taxon>Taphrinomycotina</taxon>
        <taxon>Pneumocystomycetes</taxon>
        <taxon>Pneumocystaceae</taxon>
        <taxon>Pneumocystis</taxon>
    </lineage>
</organism>
<keyword evidence="7" id="KW-0862">Zinc</keyword>
<dbReference type="GeneID" id="28940776"/>
<dbReference type="GO" id="GO:0033567">
    <property type="term" value="P:DNA replication, Okazaki fragment processing"/>
    <property type="evidence" value="ECO:0007669"/>
    <property type="project" value="EnsemblFungi"/>
</dbReference>
<comment type="caution">
    <text evidence="12">The sequence shown here is derived from an EMBL/GenBank/DDBJ whole genome shotgun (WGS) entry which is preliminary data.</text>
</comment>
<keyword evidence="6" id="KW-0863">Zinc-finger</keyword>
<keyword evidence="4" id="KW-0547">Nucleotide-binding</keyword>
<keyword evidence="13" id="KW-1185">Reference proteome</keyword>
<dbReference type="Pfam" id="PF16193">
    <property type="entry name" value="AAA_assoc_2"/>
    <property type="match status" value="1"/>
</dbReference>
<dbReference type="FunFam" id="1.20.272.10:FF:000001">
    <property type="entry name" value="Putative AAA family ATPase"/>
    <property type="match status" value="1"/>
</dbReference>
<keyword evidence="8" id="KW-0067">ATP-binding</keyword>
<dbReference type="GO" id="GO:0006282">
    <property type="term" value="P:regulation of DNA repair"/>
    <property type="evidence" value="ECO:0007669"/>
    <property type="project" value="EnsemblFungi"/>
</dbReference>
<dbReference type="SMART" id="SM00734">
    <property type="entry name" value="ZnF_Rad18"/>
    <property type="match status" value="1"/>
</dbReference>
<dbReference type="InterPro" id="IPR027417">
    <property type="entry name" value="P-loop_NTPase"/>
</dbReference>
<dbReference type="SUPFAM" id="SSF48019">
    <property type="entry name" value="post-AAA+ oligomerization domain-like"/>
    <property type="match status" value="1"/>
</dbReference>
<evidence type="ECO:0000256" key="9">
    <source>
        <dbReference type="ARBA" id="ARBA00023204"/>
    </source>
</evidence>
<dbReference type="STRING" id="1408657.A0A0W4ZMP7"/>
<evidence type="ECO:0000256" key="4">
    <source>
        <dbReference type="ARBA" id="ARBA00022741"/>
    </source>
</evidence>
<dbReference type="Pfam" id="PF00004">
    <property type="entry name" value="AAA"/>
    <property type="match status" value="1"/>
</dbReference>
<keyword evidence="2" id="KW-0235">DNA replication</keyword>
<protein>
    <recommendedName>
        <fullName evidence="14">UBZ4-type domain-containing protein</fullName>
    </recommendedName>
</protein>
<dbReference type="AlphaFoldDB" id="A0A0W4ZMP7"/>
<keyword evidence="9" id="KW-0234">DNA repair</keyword>
<evidence type="ECO:0000256" key="6">
    <source>
        <dbReference type="ARBA" id="ARBA00022771"/>
    </source>
</evidence>
<evidence type="ECO:0008006" key="14">
    <source>
        <dbReference type="Google" id="ProtNLM"/>
    </source>
</evidence>
<dbReference type="InterPro" id="IPR051314">
    <property type="entry name" value="AAA_ATPase_RarA/MGS1/WRNIP1"/>
</dbReference>
<evidence type="ECO:0000256" key="7">
    <source>
        <dbReference type="ARBA" id="ARBA00022833"/>
    </source>
</evidence>
<dbReference type="GO" id="GO:0005634">
    <property type="term" value="C:nucleus"/>
    <property type="evidence" value="ECO:0007669"/>
    <property type="project" value="TreeGrafter"/>
</dbReference>
<dbReference type="Gene3D" id="3.40.50.300">
    <property type="entry name" value="P-loop containing nucleotide triphosphate hydrolases"/>
    <property type="match status" value="1"/>
</dbReference>
<evidence type="ECO:0000259" key="10">
    <source>
        <dbReference type="SMART" id="SM00382"/>
    </source>
</evidence>
<dbReference type="GO" id="GO:0000731">
    <property type="term" value="P:DNA synthesis involved in DNA repair"/>
    <property type="evidence" value="ECO:0007669"/>
    <property type="project" value="TreeGrafter"/>
</dbReference>
<comment type="similarity">
    <text evidence="1">Belongs to the AAA ATPase family. RarA/MGS1/WRNIP1 subfamily.</text>
</comment>
<dbReference type="Gene3D" id="1.20.272.10">
    <property type="match status" value="1"/>
</dbReference>
<dbReference type="Proteomes" id="UP000053447">
    <property type="component" value="Unassembled WGS sequence"/>
</dbReference>
<evidence type="ECO:0000256" key="1">
    <source>
        <dbReference type="ARBA" id="ARBA00008959"/>
    </source>
</evidence>
<feature type="domain" description="UBZ4-type" evidence="11">
    <location>
        <begin position="6"/>
        <end position="30"/>
    </location>
</feature>
<dbReference type="InterPro" id="IPR008921">
    <property type="entry name" value="DNA_pol3_clamp-load_cplx_C"/>
</dbReference>
<dbReference type="Pfam" id="PF12002">
    <property type="entry name" value="MgsA_C"/>
    <property type="match status" value="1"/>
</dbReference>
<dbReference type="GO" id="GO:0008047">
    <property type="term" value="F:enzyme activator activity"/>
    <property type="evidence" value="ECO:0007669"/>
    <property type="project" value="EnsemblFungi"/>
</dbReference>
<dbReference type="InterPro" id="IPR003959">
    <property type="entry name" value="ATPase_AAA_core"/>
</dbReference>
<dbReference type="Gene3D" id="1.10.8.60">
    <property type="match status" value="1"/>
</dbReference>
<dbReference type="eggNOG" id="KOG2028">
    <property type="taxonomic scope" value="Eukaryota"/>
</dbReference>
<evidence type="ECO:0000259" key="11">
    <source>
        <dbReference type="SMART" id="SM00734"/>
    </source>
</evidence>
<dbReference type="Gene3D" id="1.10.3710.10">
    <property type="entry name" value="DNA polymerase III clamp loader subunits, C-terminal domain"/>
    <property type="match status" value="1"/>
</dbReference>
<dbReference type="GO" id="GO:0070914">
    <property type="term" value="P:UV-damage excision repair"/>
    <property type="evidence" value="ECO:0007669"/>
    <property type="project" value="UniProtKB-ARBA"/>
</dbReference>
<dbReference type="InterPro" id="IPR006642">
    <property type="entry name" value="Rad18_UBZ4"/>
</dbReference>